<protein>
    <recommendedName>
        <fullName evidence="10">Solute carrier family 41 member</fullName>
    </recommendedName>
</protein>
<evidence type="ECO:0000256" key="5">
    <source>
        <dbReference type="ARBA" id="ARBA00022692"/>
    </source>
</evidence>
<reference evidence="13 14" key="1">
    <citation type="submission" date="2022-01" db="EMBL/GenBank/DDBJ databases">
        <title>A high-quality chromosome-level genome assembly of rohu carp, Labeo rohita.</title>
        <authorList>
            <person name="Arick M.A. II"/>
            <person name="Hsu C.-Y."/>
            <person name="Magbanua Z."/>
            <person name="Pechanova O."/>
            <person name="Grover C."/>
            <person name="Miller E."/>
            <person name="Thrash A."/>
            <person name="Ezzel L."/>
            <person name="Alam S."/>
            <person name="Benzie J."/>
            <person name="Hamilton M."/>
            <person name="Karsi A."/>
            <person name="Lawrence M.L."/>
            <person name="Peterson D.G."/>
        </authorList>
    </citation>
    <scope>NUCLEOTIDE SEQUENCE [LARGE SCALE GENOMIC DNA]</scope>
    <source>
        <strain evidence="14">BAU-BD-2019</strain>
        <tissue evidence="13">Blood</tissue>
    </source>
</reference>
<gene>
    <name evidence="13" type="ORF">H4Q32_023208</name>
</gene>
<evidence type="ECO:0000256" key="1">
    <source>
        <dbReference type="ARBA" id="ARBA00004141"/>
    </source>
</evidence>
<feature type="transmembrane region" description="Helical" evidence="10">
    <location>
        <begin position="835"/>
        <end position="861"/>
    </location>
</feature>
<dbReference type="InterPro" id="IPR015915">
    <property type="entry name" value="Kelch-typ_b-propeller"/>
</dbReference>
<comment type="similarity">
    <text evidence="2 10">Belongs to the SLC41A transporter family.</text>
</comment>
<keyword evidence="3" id="KW-0880">Kelch repeat</keyword>
<dbReference type="InterPro" id="IPR036739">
    <property type="entry name" value="SLC41_membr_dom_sf"/>
</dbReference>
<feature type="transmembrane region" description="Helical" evidence="10">
    <location>
        <begin position="705"/>
        <end position="724"/>
    </location>
</feature>
<evidence type="ECO:0000256" key="4">
    <source>
        <dbReference type="ARBA" id="ARBA00022448"/>
    </source>
</evidence>
<evidence type="ECO:0000256" key="7">
    <source>
        <dbReference type="ARBA" id="ARBA00022989"/>
    </source>
</evidence>
<evidence type="ECO:0000256" key="10">
    <source>
        <dbReference type="RuleBase" id="RU369007"/>
    </source>
</evidence>
<comment type="subcellular location">
    <subcellularLocation>
        <location evidence="1 10">Membrane</location>
        <topology evidence="1 10">Multi-pass membrane protein</topology>
    </subcellularLocation>
</comment>
<feature type="domain" description="SLC41A/MgtE integral membrane" evidence="12">
    <location>
        <begin position="562"/>
        <end position="666"/>
    </location>
</feature>
<accession>A0ABQ8M8R0</accession>
<evidence type="ECO:0000256" key="11">
    <source>
        <dbReference type="SAM" id="MobiDB-lite"/>
    </source>
</evidence>
<dbReference type="Proteomes" id="UP000830375">
    <property type="component" value="Unassembled WGS sequence"/>
</dbReference>
<evidence type="ECO:0000256" key="8">
    <source>
        <dbReference type="ARBA" id="ARBA00023065"/>
    </source>
</evidence>
<comment type="caution">
    <text evidence="13">The sequence shown here is derived from an EMBL/GenBank/DDBJ whole genome shotgun (WGS) entry which is preliminary data.</text>
</comment>
<feature type="domain" description="SLC41A/MgtE integral membrane" evidence="12">
    <location>
        <begin position="709"/>
        <end position="852"/>
    </location>
</feature>
<keyword evidence="7 10" id="KW-1133">Transmembrane helix</keyword>
<organism evidence="13 14">
    <name type="scientific">Labeo rohita</name>
    <name type="common">Indian major carp</name>
    <name type="synonym">Cyprinus rohita</name>
    <dbReference type="NCBI Taxonomy" id="84645"/>
    <lineage>
        <taxon>Eukaryota</taxon>
        <taxon>Metazoa</taxon>
        <taxon>Chordata</taxon>
        <taxon>Craniata</taxon>
        <taxon>Vertebrata</taxon>
        <taxon>Euteleostomi</taxon>
        <taxon>Actinopterygii</taxon>
        <taxon>Neopterygii</taxon>
        <taxon>Teleostei</taxon>
        <taxon>Ostariophysi</taxon>
        <taxon>Cypriniformes</taxon>
        <taxon>Cyprinidae</taxon>
        <taxon>Labeoninae</taxon>
        <taxon>Labeonini</taxon>
        <taxon>Labeo</taxon>
    </lineage>
</organism>
<dbReference type="PANTHER" id="PTHR16228">
    <property type="entry name" value="DIVALENT CATION TRANSPORTER SOLUTE CARRIER FAMILY 41"/>
    <property type="match status" value="1"/>
</dbReference>
<feature type="region of interest" description="Disordered" evidence="11">
    <location>
        <begin position="431"/>
        <end position="463"/>
    </location>
</feature>
<evidence type="ECO:0000256" key="2">
    <source>
        <dbReference type="ARBA" id="ARBA00009749"/>
    </source>
</evidence>
<dbReference type="Gene3D" id="1.10.357.20">
    <property type="entry name" value="SLC41 divalent cation transporters, integral membrane domain"/>
    <property type="match status" value="2"/>
</dbReference>
<evidence type="ECO:0000256" key="6">
    <source>
        <dbReference type="ARBA" id="ARBA00022842"/>
    </source>
</evidence>
<sequence length="910" mass="99231">MTVPSAHEFHWQSLACLSSARVYHSLADVGGQLYMVGGCDASGRPTSALELYSPEVDRWLSLPPMPTPRAGAAVAVLGKQLLVVGGMGKDQRPLKAVEVYNTDEGKWRKRCSLREASMGLSVTVKDGRALAVGGMGADLLPRSVLQQYDLRKDVWALLPPMPTPRYDTSICLLGSKIYVAVFDMESRTWSSLPSLPCKRSYSGVLWDNAGSLCWLGGLRQGGIHQSSKFTKNTKRADFAAAIVRGRMIVAGGLGHQPSVLDTVEAFHPEKRKWERLSPMATPRCSASSIVIRDRLLVVGGVNQVPSSAHEILYEKQIPTLICETLPILDTRHPEGTQGLRMVLWSKDQDKLSDMSTGTERIEMKKEGAPPAFHHSNGSVHPVILPDNPEEVPQTPGEYELTEMTSIPDHGDQENERPDMVVLDCRANAKGQREEDALLENASQSNESDDTSTDQSPVPPAPLKETSFSIGLQHWTVFTEVTEVFILVPALLGLKGNLEMTLASRLSTAHMTVHLPLVSLGTPTLGVSRLDSDVPDVQSKIKQCLNENGVAHSEESVQWLNYNGNICKWTSCVLSSPSHQANIGQMDTAKDMWKMIMGNLALIQVQATVVGFLASIAAVIFGWIPEGLIMIGVIIASRKVGINPDNVATPIAASLGDLITLALLAGISTGLYKELGWEPVIIAMAISSVGGLILDKTVSNPNFAGMAVFTPVINGVGGNLVAVQASRISTYLHMNALPIAEPNPAPRKCPTPWSTFFGSGVNSRSARVLFLLVAPGHLVFLYTINSMQGGHTTLTSVFIAFYLAAALLQVVILLYLADWMVNWMWRRGMDPDNFSIPYLTALGDLLGTGFLALCFHILWLIGDRDTDVATGRTTILIIFQWGRSARFYGQSRRLHVKIDLNLKYFTRGKRT</sequence>
<feature type="transmembrane region" description="Helical" evidence="10">
    <location>
        <begin position="765"/>
        <end position="783"/>
    </location>
</feature>
<evidence type="ECO:0000256" key="3">
    <source>
        <dbReference type="ARBA" id="ARBA00022441"/>
    </source>
</evidence>
<dbReference type="SUPFAM" id="SSF50965">
    <property type="entry name" value="Galactose oxidase, central domain"/>
    <property type="match status" value="1"/>
</dbReference>
<dbReference type="SUPFAM" id="SSF161093">
    <property type="entry name" value="MgtE membrane domain-like"/>
    <property type="match status" value="3"/>
</dbReference>
<dbReference type="InterPro" id="IPR006652">
    <property type="entry name" value="Kelch_1"/>
</dbReference>
<dbReference type="Pfam" id="PF24681">
    <property type="entry name" value="Kelch_KLHDC2_KLHL20_DRC7"/>
    <property type="match status" value="1"/>
</dbReference>
<feature type="transmembrane region" description="Helical" evidence="10">
    <location>
        <begin position="608"/>
        <end position="634"/>
    </location>
</feature>
<feature type="transmembrane region" description="Helical" evidence="10">
    <location>
        <begin position="795"/>
        <end position="815"/>
    </location>
</feature>
<keyword evidence="8 10" id="KW-0406">Ion transport</keyword>
<evidence type="ECO:0000259" key="12">
    <source>
        <dbReference type="Pfam" id="PF01769"/>
    </source>
</evidence>
<feature type="transmembrane region" description="Helical" evidence="10">
    <location>
        <begin position="646"/>
        <end position="668"/>
    </location>
</feature>
<feature type="transmembrane region" description="Helical" evidence="10">
    <location>
        <begin position="674"/>
        <end position="693"/>
    </location>
</feature>
<keyword evidence="6 10" id="KW-0460">Magnesium</keyword>
<dbReference type="Gene3D" id="2.120.10.80">
    <property type="entry name" value="Kelch-type beta propeller"/>
    <property type="match status" value="2"/>
</dbReference>
<keyword evidence="5 10" id="KW-0812">Transmembrane</keyword>
<dbReference type="InterPro" id="IPR011043">
    <property type="entry name" value="Gal_Oxase/kelch_b-propeller"/>
</dbReference>
<dbReference type="Pfam" id="PF01769">
    <property type="entry name" value="MgtE"/>
    <property type="match status" value="2"/>
</dbReference>
<dbReference type="Pfam" id="PF01344">
    <property type="entry name" value="Kelch_1"/>
    <property type="match status" value="1"/>
</dbReference>
<comment type="function">
    <text evidence="10">Acts as a magnesium transporter.</text>
</comment>
<evidence type="ECO:0000313" key="14">
    <source>
        <dbReference type="Proteomes" id="UP000830375"/>
    </source>
</evidence>
<proteinExistence type="inferred from homology"/>
<keyword evidence="4 10" id="KW-0813">Transport</keyword>
<dbReference type="InterPro" id="IPR045349">
    <property type="entry name" value="SLC41A1-3"/>
</dbReference>
<dbReference type="PANTHER" id="PTHR16228:SF23">
    <property type="entry name" value="SOLUTE CARRIER FAMILY 41 MEMBER 1"/>
    <property type="match status" value="1"/>
</dbReference>
<evidence type="ECO:0000256" key="9">
    <source>
        <dbReference type="ARBA" id="ARBA00023136"/>
    </source>
</evidence>
<dbReference type="SMART" id="SM00612">
    <property type="entry name" value="Kelch"/>
    <property type="match status" value="5"/>
</dbReference>
<comment type="caution">
    <text evidence="10">Lacks conserved residue(s) required for the propagation of feature annotation.</text>
</comment>
<keyword evidence="14" id="KW-1185">Reference proteome</keyword>
<evidence type="ECO:0000313" key="13">
    <source>
        <dbReference type="EMBL" id="KAI2659025.1"/>
    </source>
</evidence>
<dbReference type="EMBL" id="JACTAM010000011">
    <property type="protein sequence ID" value="KAI2659025.1"/>
    <property type="molecule type" value="Genomic_DNA"/>
</dbReference>
<dbReference type="InterPro" id="IPR006667">
    <property type="entry name" value="SLC41_membr_dom"/>
</dbReference>
<dbReference type="SUPFAM" id="SSF117281">
    <property type="entry name" value="Kelch motif"/>
    <property type="match status" value="1"/>
</dbReference>
<keyword evidence="9 10" id="KW-0472">Membrane</keyword>
<name>A0ABQ8M8R0_LABRO</name>